<dbReference type="PANTHER" id="PTHR31352">
    <property type="entry name" value="BETA-AMYLASE 1, CHLOROPLASTIC"/>
    <property type="match status" value="1"/>
</dbReference>
<proteinExistence type="inferred from homology"/>
<comment type="catalytic activity">
    <reaction evidence="5">
        <text>Hydrolysis of (1-&gt;4)-alpha-D-glucosidic linkages in polysaccharides so as to remove successive maltose units from the non-reducing ends of the chains.</text>
        <dbReference type="EC" id="3.2.1.2"/>
    </reaction>
</comment>
<dbReference type="EC" id="3.2.1.2" evidence="5"/>
<evidence type="ECO:0000313" key="6">
    <source>
        <dbReference type="EMBL" id="PKA62266.1"/>
    </source>
</evidence>
<dbReference type="GO" id="GO:0000272">
    <property type="term" value="P:polysaccharide catabolic process"/>
    <property type="evidence" value="ECO:0007669"/>
    <property type="project" value="UniProtKB-KW"/>
</dbReference>
<dbReference type="Proteomes" id="UP000236161">
    <property type="component" value="Unassembled WGS sequence"/>
</dbReference>
<protein>
    <recommendedName>
        <fullName evidence="5">Beta-amylase</fullName>
        <ecNumber evidence="5">3.2.1.2</ecNumber>
    </recommendedName>
</protein>
<keyword evidence="3 5" id="KW-0624">Polysaccharide degradation</keyword>
<dbReference type="InterPro" id="IPR001554">
    <property type="entry name" value="Glyco_hydro_14"/>
</dbReference>
<evidence type="ECO:0000256" key="1">
    <source>
        <dbReference type="ARBA" id="ARBA00005652"/>
    </source>
</evidence>
<dbReference type="PRINTS" id="PR00750">
    <property type="entry name" value="BETAAMYLASE"/>
</dbReference>
<reference evidence="6 7" key="1">
    <citation type="journal article" date="2017" name="Nature">
        <title>The Apostasia genome and the evolution of orchids.</title>
        <authorList>
            <person name="Zhang G.Q."/>
            <person name="Liu K.W."/>
            <person name="Li Z."/>
            <person name="Lohaus R."/>
            <person name="Hsiao Y.Y."/>
            <person name="Niu S.C."/>
            <person name="Wang J.Y."/>
            <person name="Lin Y.C."/>
            <person name="Xu Q."/>
            <person name="Chen L.J."/>
            <person name="Yoshida K."/>
            <person name="Fujiwara S."/>
            <person name="Wang Z.W."/>
            <person name="Zhang Y.Q."/>
            <person name="Mitsuda N."/>
            <person name="Wang M."/>
            <person name="Liu G.H."/>
            <person name="Pecoraro L."/>
            <person name="Huang H.X."/>
            <person name="Xiao X.J."/>
            <person name="Lin M."/>
            <person name="Wu X.Y."/>
            <person name="Wu W.L."/>
            <person name="Chen Y.Y."/>
            <person name="Chang S.B."/>
            <person name="Sakamoto S."/>
            <person name="Ohme-Takagi M."/>
            <person name="Yagi M."/>
            <person name="Zeng S.J."/>
            <person name="Shen C.Y."/>
            <person name="Yeh C.M."/>
            <person name="Luo Y.B."/>
            <person name="Tsai W.C."/>
            <person name="Van de Peer Y."/>
            <person name="Liu Z.J."/>
        </authorList>
    </citation>
    <scope>NUCLEOTIDE SEQUENCE [LARGE SCALE GENOMIC DNA]</scope>
    <source>
        <strain evidence="7">cv. Shenzhen</strain>
        <tissue evidence="6">Stem</tissue>
    </source>
</reference>
<dbReference type="Pfam" id="PF01373">
    <property type="entry name" value="Glyco_hydro_14"/>
    <property type="match status" value="1"/>
</dbReference>
<comment type="similarity">
    <text evidence="1 5">Belongs to the glycosyl hydrolase 14 family.</text>
</comment>
<feature type="active site" description="Proton donor" evidence="4">
    <location>
        <position position="249"/>
    </location>
</feature>
<dbReference type="EMBL" id="KZ451918">
    <property type="protein sequence ID" value="PKA62266.1"/>
    <property type="molecule type" value="Genomic_DNA"/>
</dbReference>
<gene>
    <name evidence="6" type="primary">BAM9</name>
    <name evidence="6" type="ORF">AXF42_Ash016058</name>
</gene>
<keyword evidence="5 6" id="KW-0378">Hydrolase</keyword>
<dbReference type="PANTHER" id="PTHR31352:SF3">
    <property type="entry name" value="INACTIVE BETA-AMYLASE 9"/>
    <property type="match status" value="1"/>
</dbReference>
<sequence length="533" mass="58681">MEFATAFRHAGVAAPELIPARSWAAIGGGSCGRRAGRSLIVLNPTRDAWVRRAVPAVRSVIAAEKLTPSASKGAGTGPVQLFVGLPLDAVSNCNTINHARAIAIGLRALKLLGVDGVELPVWWGIVQPDLSTSGAGNWSSYLALAGLVLEAGLRLRVSLNLHSSETPAIPLPRWISRIIEANPDILCAGRSGLRCRDCLSFAVDELPVLDGRTPIKVYEDFFLSFRSAFSELFGNTVTDISVGLGPNGELRYPSSQQLAGRRRPDAIGEFQCYDKYMLADLKKHAEESGNPLWGLGGPHDAPEYNQAPDSSGFFRENGGSWQTPYGDFFLSWYSEQLLLHGDRLLSVASKVFDDLPVRLSAKVPLLHYWHRSRSRPAELISGFYNTEGRDGYEAIANMFSRNSVTMIVPGLDLADGDERQELLSSPELLLSQIMTACKRHRVRVSGENSLLSRDGFYRIKKHLLSENSQVESYTHQRMGAHFFSPEHFPLFTEFVRSFALPELDADDMVSDEERKMTLPNHAASGNDREMQAV</sequence>
<feature type="active site" description="Proton acceptor" evidence="4">
    <location>
        <position position="447"/>
    </location>
</feature>
<evidence type="ECO:0000313" key="7">
    <source>
        <dbReference type="Proteomes" id="UP000236161"/>
    </source>
</evidence>
<keyword evidence="7" id="KW-1185">Reference proteome</keyword>
<dbReference type="InterPro" id="IPR017853">
    <property type="entry name" value="GH"/>
</dbReference>
<dbReference type="SUPFAM" id="SSF51445">
    <property type="entry name" value="(Trans)glycosidases"/>
    <property type="match status" value="1"/>
</dbReference>
<evidence type="ECO:0000256" key="3">
    <source>
        <dbReference type="ARBA" id="ARBA00023326"/>
    </source>
</evidence>
<dbReference type="OrthoDB" id="1660156at2759"/>
<dbReference type="GO" id="GO:0016161">
    <property type="term" value="F:beta-amylase activity"/>
    <property type="evidence" value="ECO:0007669"/>
    <property type="project" value="UniProtKB-EC"/>
</dbReference>
<evidence type="ECO:0000256" key="5">
    <source>
        <dbReference type="RuleBase" id="RU000509"/>
    </source>
</evidence>
<keyword evidence="5 6" id="KW-0326">Glycosidase</keyword>
<evidence type="ECO:0000256" key="4">
    <source>
        <dbReference type="PIRSR" id="PIRSR601554-1"/>
    </source>
</evidence>
<evidence type="ECO:0000256" key="2">
    <source>
        <dbReference type="ARBA" id="ARBA00023277"/>
    </source>
</evidence>
<name>A0A2I0B3A8_9ASPA</name>
<organism evidence="6 7">
    <name type="scientific">Apostasia shenzhenica</name>
    <dbReference type="NCBI Taxonomy" id="1088818"/>
    <lineage>
        <taxon>Eukaryota</taxon>
        <taxon>Viridiplantae</taxon>
        <taxon>Streptophyta</taxon>
        <taxon>Embryophyta</taxon>
        <taxon>Tracheophyta</taxon>
        <taxon>Spermatophyta</taxon>
        <taxon>Magnoliopsida</taxon>
        <taxon>Liliopsida</taxon>
        <taxon>Asparagales</taxon>
        <taxon>Orchidaceae</taxon>
        <taxon>Apostasioideae</taxon>
        <taxon>Apostasia</taxon>
    </lineage>
</organism>
<accession>A0A2I0B3A8</accession>
<dbReference type="Gene3D" id="3.20.20.80">
    <property type="entry name" value="Glycosidases"/>
    <property type="match status" value="1"/>
</dbReference>
<keyword evidence="2 5" id="KW-0119">Carbohydrate metabolism</keyword>
<dbReference type="AlphaFoldDB" id="A0A2I0B3A8"/>